<dbReference type="PANTHER" id="PTHR20883">
    <property type="entry name" value="PHYTANOYL-COA DIOXYGENASE DOMAIN CONTAINING 1"/>
    <property type="match status" value="1"/>
</dbReference>
<evidence type="ECO:0000313" key="1">
    <source>
        <dbReference type="EMBL" id="NNG35431.1"/>
    </source>
</evidence>
<name>A0A849A8M7_9ACTN</name>
<dbReference type="Proteomes" id="UP000562984">
    <property type="component" value="Unassembled WGS sequence"/>
</dbReference>
<dbReference type="Gene3D" id="2.60.120.620">
    <property type="entry name" value="q2cbj1_9rhob like domain"/>
    <property type="match status" value="1"/>
</dbReference>
<keyword evidence="1" id="KW-0223">Dioxygenase</keyword>
<sequence>MSTQTLAAADAAVTSTDQALADLGVTADTLPPQAYRQLDEQGFLALPGVIDPAWLDELRARTDELLAFEGGSAGHEVGGQTGVDMLADLLNKGEVFERMLRTPQVLAAVQHVLGDFRVNSLNYRAAPPGSGNQGLHSDCGNPTDDGRYRICNSIWLLDDFTDHNGSTRYVAGTHTAGKLPADVMDDVLAPHPDQQLLTGTAGTVVIFNAHLWHGGTQNATDTARRGMTLSFTQRDLPQQLDQAAHIRKRVYDRLSPAERYLLDV</sequence>
<dbReference type="Pfam" id="PF05721">
    <property type="entry name" value="PhyH"/>
    <property type="match status" value="1"/>
</dbReference>
<organism evidence="1 2">
    <name type="scientific">Nakamurella aerolata</name>
    <dbReference type="NCBI Taxonomy" id="1656892"/>
    <lineage>
        <taxon>Bacteria</taxon>
        <taxon>Bacillati</taxon>
        <taxon>Actinomycetota</taxon>
        <taxon>Actinomycetes</taxon>
        <taxon>Nakamurellales</taxon>
        <taxon>Nakamurellaceae</taxon>
        <taxon>Nakamurella</taxon>
    </lineage>
</organism>
<proteinExistence type="predicted"/>
<dbReference type="GO" id="GO:0005506">
    <property type="term" value="F:iron ion binding"/>
    <property type="evidence" value="ECO:0007669"/>
    <property type="project" value="UniProtKB-ARBA"/>
</dbReference>
<dbReference type="RefSeq" id="WP_171199124.1">
    <property type="nucleotide sequence ID" value="NZ_JABEND010000003.1"/>
</dbReference>
<dbReference type="SUPFAM" id="SSF51197">
    <property type="entry name" value="Clavaminate synthase-like"/>
    <property type="match status" value="1"/>
</dbReference>
<keyword evidence="2" id="KW-1185">Reference proteome</keyword>
<dbReference type="AlphaFoldDB" id="A0A849A8M7"/>
<gene>
    <name evidence="1" type="ORF">HKD39_06850</name>
</gene>
<dbReference type="InterPro" id="IPR008775">
    <property type="entry name" value="Phytyl_CoA_dOase-like"/>
</dbReference>
<keyword evidence="1" id="KW-0560">Oxidoreductase</keyword>
<dbReference type="GO" id="GO:0016706">
    <property type="term" value="F:2-oxoglutarate-dependent dioxygenase activity"/>
    <property type="evidence" value="ECO:0007669"/>
    <property type="project" value="UniProtKB-ARBA"/>
</dbReference>
<protein>
    <submittedName>
        <fullName evidence="1">Phytanoyl-CoA dioxygenase</fullName>
    </submittedName>
</protein>
<dbReference type="EMBL" id="JABEND010000003">
    <property type="protein sequence ID" value="NNG35431.1"/>
    <property type="molecule type" value="Genomic_DNA"/>
</dbReference>
<accession>A0A849A8M7</accession>
<comment type="caution">
    <text evidence="1">The sequence shown here is derived from an EMBL/GenBank/DDBJ whole genome shotgun (WGS) entry which is preliminary data.</text>
</comment>
<evidence type="ECO:0000313" key="2">
    <source>
        <dbReference type="Proteomes" id="UP000562984"/>
    </source>
</evidence>
<dbReference type="PANTHER" id="PTHR20883:SF46">
    <property type="entry name" value="PHYTANOYL-COA HYDROXYLASE"/>
    <property type="match status" value="1"/>
</dbReference>
<reference evidence="1 2" key="1">
    <citation type="submission" date="2020-05" db="EMBL/GenBank/DDBJ databases">
        <title>Nakamurella sp. DB0629 isolated from air conditioner.</title>
        <authorList>
            <person name="Kim D.H."/>
            <person name="Kim D.-U."/>
        </authorList>
    </citation>
    <scope>NUCLEOTIDE SEQUENCE [LARGE SCALE GENOMIC DNA]</scope>
    <source>
        <strain evidence="1 2">DB0629</strain>
    </source>
</reference>